<dbReference type="PANTHER" id="PTHR36933:SF1">
    <property type="entry name" value="SLL0788 PROTEIN"/>
    <property type="match status" value="1"/>
</dbReference>
<name>A0A0A0JTF0_9MICO</name>
<dbReference type="PROSITE" id="PS51257">
    <property type="entry name" value="PROKAR_LIPOPROTEIN"/>
    <property type="match status" value="1"/>
</dbReference>
<evidence type="ECO:0000313" key="3">
    <source>
        <dbReference type="EMBL" id="KGN40700.1"/>
    </source>
</evidence>
<evidence type="ECO:0000256" key="1">
    <source>
        <dbReference type="SAM" id="MobiDB-lite"/>
    </source>
</evidence>
<dbReference type="Pfam" id="PF03713">
    <property type="entry name" value="DUF305"/>
    <property type="match status" value="1"/>
</dbReference>
<comment type="caution">
    <text evidence="3">The sequence shown here is derived from an EMBL/GenBank/DDBJ whole genome shotgun (WGS) entry which is preliminary data.</text>
</comment>
<feature type="region of interest" description="Disordered" evidence="1">
    <location>
        <begin position="28"/>
        <end position="50"/>
    </location>
</feature>
<dbReference type="Proteomes" id="UP000030013">
    <property type="component" value="Unassembled WGS sequence"/>
</dbReference>
<dbReference type="PANTHER" id="PTHR36933">
    <property type="entry name" value="SLL0788 PROTEIN"/>
    <property type="match status" value="1"/>
</dbReference>
<feature type="domain" description="DUF305" evidence="2">
    <location>
        <begin position="55"/>
        <end position="198"/>
    </location>
</feature>
<keyword evidence="4" id="KW-1185">Reference proteome</keyword>
<dbReference type="Gene3D" id="1.20.1260.10">
    <property type="match status" value="1"/>
</dbReference>
<organism evidence="3 4">
    <name type="scientific">Knoellia aerolata DSM 18566</name>
    <dbReference type="NCBI Taxonomy" id="1385519"/>
    <lineage>
        <taxon>Bacteria</taxon>
        <taxon>Bacillati</taxon>
        <taxon>Actinomycetota</taxon>
        <taxon>Actinomycetes</taxon>
        <taxon>Micrococcales</taxon>
        <taxon>Intrasporangiaceae</taxon>
        <taxon>Knoellia</taxon>
    </lineage>
</organism>
<dbReference type="OrthoDB" id="26872at2"/>
<dbReference type="EMBL" id="AVPL01000034">
    <property type="protein sequence ID" value="KGN40700.1"/>
    <property type="molecule type" value="Genomic_DNA"/>
</dbReference>
<dbReference type="eggNOG" id="COG3544">
    <property type="taxonomic scope" value="Bacteria"/>
</dbReference>
<sequence>MHVTQRYPTLAGLGIAAVLTLSACGTDQAGSGAAGGTGSTTSSTSETPEAGRKGDVMFAQMMIPHHQQAVEMADRALQNGASPAVTELAQQIKAAQGPEIETMTTWLQEWRAPMTAEEGHGGHDGGAGMMADGDMKDLSAASGPTFNEMWLTMMVEHHEGAVVMAQDVLTTTGNPEVKELAQAIVAGQKQEIATMTSLISGTS</sequence>
<accession>A0A0A0JTF0</accession>
<dbReference type="InterPro" id="IPR005183">
    <property type="entry name" value="DUF305_CopM-like"/>
</dbReference>
<evidence type="ECO:0000259" key="2">
    <source>
        <dbReference type="Pfam" id="PF03713"/>
    </source>
</evidence>
<reference evidence="3 4" key="1">
    <citation type="submission" date="2013-08" db="EMBL/GenBank/DDBJ databases">
        <title>The genome sequence of Knoellia aerolata.</title>
        <authorList>
            <person name="Zhu W."/>
            <person name="Wang G."/>
        </authorList>
    </citation>
    <scope>NUCLEOTIDE SEQUENCE [LARGE SCALE GENOMIC DNA]</scope>
    <source>
        <strain evidence="3 4">DSM 18566</strain>
    </source>
</reference>
<protein>
    <recommendedName>
        <fullName evidence="2">DUF305 domain-containing protein</fullName>
    </recommendedName>
</protein>
<proteinExistence type="predicted"/>
<dbReference type="STRING" id="1385519.N801_12830"/>
<dbReference type="InterPro" id="IPR012347">
    <property type="entry name" value="Ferritin-like"/>
</dbReference>
<dbReference type="AlphaFoldDB" id="A0A0A0JTF0"/>
<dbReference type="RefSeq" id="WP_035938219.1">
    <property type="nucleotide sequence ID" value="NZ_AVPL01000034.1"/>
</dbReference>
<gene>
    <name evidence="3" type="ORF">N801_12830</name>
</gene>
<evidence type="ECO:0000313" key="4">
    <source>
        <dbReference type="Proteomes" id="UP000030013"/>
    </source>
</evidence>